<reference evidence="1 2" key="1">
    <citation type="submission" date="2020-04" db="EMBL/GenBank/DDBJ databases">
        <title>MicrobeNet Type strains.</title>
        <authorList>
            <person name="Nicholson A.C."/>
        </authorList>
    </citation>
    <scope>NUCLEOTIDE SEQUENCE [LARGE SCALE GENOMIC DNA]</scope>
    <source>
        <strain evidence="1 2">JCM 12354</strain>
    </source>
</reference>
<evidence type="ECO:0000313" key="2">
    <source>
        <dbReference type="Proteomes" id="UP000565711"/>
    </source>
</evidence>
<protein>
    <submittedName>
        <fullName evidence="1">Uncharacterized protein</fullName>
    </submittedName>
</protein>
<dbReference type="AlphaFoldDB" id="A0A846Y1M2"/>
<proteinExistence type="predicted"/>
<evidence type="ECO:0000313" key="1">
    <source>
        <dbReference type="EMBL" id="NKY51591.1"/>
    </source>
</evidence>
<dbReference type="Proteomes" id="UP000565711">
    <property type="component" value="Unassembled WGS sequence"/>
</dbReference>
<accession>A0A846Y1M2</accession>
<dbReference type="EMBL" id="JAAXOP010000007">
    <property type="protein sequence ID" value="NKY51591.1"/>
    <property type="molecule type" value="Genomic_DNA"/>
</dbReference>
<dbReference type="RefSeq" id="WP_157102944.1">
    <property type="nucleotide sequence ID" value="NZ_JAAXOP010000007.1"/>
</dbReference>
<sequence length="397" mass="45789">MAQRILAMAIQRHLPGKPRPVARVLQEYRARRAQRPDHCPEALWRLLVPPPEELRRWRIQLDCSCIHEVLIHADHELPLGPFYDPNSRHRLPHGQMACCSDRSDDDCPCHFQEIVDWGRRREQTLPADPIDPPDYLADVDDAVDLWAKIRNDKPVTRAMWEVELACGHFAETSAPSLEWQPGDPPETVSAERAARLTSEWEECYATQPPSKHDSEDHRGHRRRMLALRWPRPVPELDCWPCSYARRIQAYEYVGPLVESSQSAPPAGQLSPLASYHRRGVPLEAYELTRTDHRYQRSAEASRDYLREQMKEFRAEEAADPELRERRTTSVLNAWKMLASTTTHDCEIMRWRVRLYCGHVVTTSRHCTIEDPTQHGASSMRCPECGKDPACIWPVPGG</sequence>
<comment type="caution">
    <text evidence="1">The sequence shown here is derived from an EMBL/GenBank/DDBJ whole genome shotgun (WGS) entry which is preliminary data.</text>
</comment>
<organism evidence="1 2">
    <name type="scientific">Nocardia vermiculata</name>
    <dbReference type="NCBI Taxonomy" id="257274"/>
    <lineage>
        <taxon>Bacteria</taxon>
        <taxon>Bacillati</taxon>
        <taxon>Actinomycetota</taxon>
        <taxon>Actinomycetes</taxon>
        <taxon>Mycobacteriales</taxon>
        <taxon>Nocardiaceae</taxon>
        <taxon>Nocardia</taxon>
    </lineage>
</organism>
<gene>
    <name evidence="1" type="ORF">HGA08_15310</name>
</gene>
<name>A0A846Y1M2_9NOCA</name>
<keyword evidence="2" id="KW-1185">Reference proteome</keyword>